<dbReference type="Proteomes" id="UP000660262">
    <property type="component" value="Unassembled WGS sequence"/>
</dbReference>
<comment type="caution">
    <text evidence="2">The sequence shown here is derived from an EMBL/GenBank/DDBJ whole genome shotgun (WGS) entry which is preliminary data.</text>
</comment>
<feature type="compositionally biased region" description="Low complexity" evidence="1">
    <location>
        <begin position="116"/>
        <end position="126"/>
    </location>
</feature>
<dbReference type="EMBL" id="BNJQ01000020">
    <property type="protein sequence ID" value="GHP08398.1"/>
    <property type="molecule type" value="Genomic_DNA"/>
</dbReference>
<dbReference type="AlphaFoldDB" id="A0A830HNA3"/>
<gene>
    <name evidence="2" type="ORF">PPROV_000713700</name>
</gene>
<evidence type="ECO:0000256" key="1">
    <source>
        <dbReference type="SAM" id="MobiDB-lite"/>
    </source>
</evidence>
<name>A0A830HNA3_9CHLO</name>
<organism evidence="2 3">
    <name type="scientific">Pycnococcus provasolii</name>
    <dbReference type="NCBI Taxonomy" id="41880"/>
    <lineage>
        <taxon>Eukaryota</taxon>
        <taxon>Viridiplantae</taxon>
        <taxon>Chlorophyta</taxon>
        <taxon>Pseudoscourfieldiophyceae</taxon>
        <taxon>Pseudoscourfieldiales</taxon>
        <taxon>Pycnococcaceae</taxon>
        <taxon>Pycnococcus</taxon>
    </lineage>
</organism>
<accession>A0A830HNA3</accession>
<feature type="region of interest" description="Disordered" evidence="1">
    <location>
        <begin position="1"/>
        <end position="128"/>
    </location>
</feature>
<sequence>MDDLAAALGVSGGTGSSRSGFVVPGDAHDADNSDDDDARGGFGSSLSSLAASLSTSDVQRSQRSQLNVPSSSSSSSSQHARTPAPQLDARALLGMPPPPQATTDKGGAEARRGRRVTATATATPTTQQQLSVGGDFKSFMNQLNSKRGGEEDAMAAQLASLGLQSGGNGTITGSMGTSEAMAMLGRGLNVLYRQHDTVASAPLLILLHENPTEDEAKLGVNAAQARASALGDDAIGTLHGAPWSIALPIGLERHVRAWGVVAHCWADPLASSMQPGAEAGVSIDGLTTLAELEDVAKRLQRSVGEAVKAHEMPRAAVMVAFGRAASAVAMLASLEAISGAPTIANMPPIAGCVLVSDSIPFASYAADRASHRGKKVPLILAPPRAAAASAAAGGLGTRELAEVGVAVGVIQGSTVGAACAAASALEEAHKRKQDMAIAFDAAGAVRVARVGGGGGWLADDIDIKPMSFNGL</sequence>
<feature type="compositionally biased region" description="Polar residues" evidence="1">
    <location>
        <begin position="57"/>
        <end position="69"/>
    </location>
</feature>
<evidence type="ECO:0000313" key="2">
    <source>
        <dbReference type="EMBL" id="GHP08398.1"/>
    </source>
</evidence>
<protein>
    <submittedName>
        <fullName evidence="2">Uncharacterized protein</fullName>
    </submittedName>
</protein>
<feature type="compositionally biased region" description="Low complexity" evidence="1">
    <location>
        <begin position="44"/>
        <end position="56"/>
    </location>
</feature>
<evidence type="ECO:0000313" key="3">
    <source>
        <dbReference type="Proteomes" id="UP000660262"/>
    </source>
</evidence>
<keyword evidence="3" id="KW-1185">Reference proteome</keyword>
<reference evidence="2" key="1">
    <citation type="submission" date="2020-10" db="EMBL/GenBank/DDBJ databases">
        <title>Unveiling of a novel bifunctional photoreceptor, Dualchrome1, isolated from a cosmopolitan green alga.</title>
        <authorList>
            <person name="Suzuki S."/>
            <person name="Kawachi M."/>
        </authorList>
    </citation>
    <scope>NUCLEOTIDE SEQUENCE</scope>
    <source>
        <strain evidence="2">NIES 2893</strain>
    </source>
</reference>
<proteinExistence type="predicted"/>